<evidence type="ECO:0000259" key="1">
    <source>
        <dbReference type="Pfam" id="PF12728"/>
    </source>
</evidence>
<dbReference type="RefSeq" id="WP_268050116.1">
    <property type="nucleotide sequence ID" value="NZ_JAPQES010000004.1"/>
</dbReference>
<dbReference type="NCBIfam" id="TIGR01764">
    <property type="entry name" value="excise"/>
    <property type="match status" value="1"/>
</dbReference>
<dbReference type="InterPro" id="IPR041657">
    <property type="entry name" value="HTH_17"/>
</dbReference>
<accession>A0ABT4CQC1</accession>
<keyword evidence="3" id="KW-1185">Reference proteome</keyword>
<dbReference type="EMBL" id="JAPQES010000004">
    <property type="protein sequence ID" value="MCY6371245.1"/>
    <property type="molecule type" value="Genomic_DNA"/>
</dbReference>
<gene>
    <name evidence="2" type="ORF">OXH55_11415</name>
</gene>
<comment type="caution">
    <text evidence="2">The sequence shown here is derived from an EMBL/GenBank/DDBJ whole genome shotgun (WGS) entry which is preliminary data.</text>
</comment>
<dbReference type="Pfam" id="PF12728">
    <property type="entry name" value="HTH_17"/>
    <property type="match status" value="1"/>
</dbReference>
<name>A0ABT4CQC1_9CLOT</name>
<evidence type="ECO:0000313" key="2">
    <source>
        <dbReference type="EMBL" id="MCY6371245.1"/>
    </source>
</evidence>
<reference evidence="2" key="1">
    <citation type="submission" date="2022-12" db="EMBL/GenBank/DDBJ databases">
        <authorList>
            <person name="Wang J."/>
        </authorList>
    </citation>
    <scope>NUCLEOTIDE SEQUENCE</scope>
    <source>
        <strain evidence="2">HY-42-06</strain>
    </source>
</reference>
<proteinExistence type="predicted"/>
<protein>
    <submittedName>
        <fullName evidence="2">Helix-turn-helix domain-containing protein</fullName>
    </submittedName>
</protein>
<dbReference type="Proteomes" id="UP001079657">
    <property type="component" value="Unassembled WGS sequence"/>
</dbReference>
<dbReference type="InterPro" id="IPR010093">
    <property type="entry name" value="SinI_DNA-bd"/>
</dbReference>
<sequence>MTDKEINELPVLLTVPEMAKVLRIGRNAAYKLVYQKNFPILRLGPKKIRIPKDKLIEWVKSNAKEG</sequence>
<evidence type="ECO:0000313" key="3">
    <source>
        <dbReference type="Proteomes" id="UP001079657"/>
    </source>
</evidence>
<organism evidence="2 3">
    <name type="scientific">Clostridium ganghwense</name>
    <dbReference type="NCBI Taxonomy" id="312089"/>
    <lineage>
        <taxon>Bacteria</taxon>
        <taxon>Bacillati</taxon>
        <taxon>Bacillota</taxon>
        <taxon>Clostridia</taxon>
        <taxon>Eubacteriales</taxon>
        <taxon>Clostridiaceae</taxon>
        <taxon>Clostridium</taxon>
    </lineage>
</organism>
<feature type="domain" description="Helix-turn-helix" evidence="1">
    <location>
        <begin position="12"/>
        <end position="62"/>
    </location>
</feature>